<dbReference type="Proteomes" id="UP000476281">
    <property type="component" value="Unassembled WGS sequence"/>
</dbReference>
<dbReference type="Gene3D" id="3.90.950.20">
    <property type="entry name" value="CinA-like"/>
    <property type="match status" value="1"/>
</dbReference>
<dbReference type="EMBL" id="WBSZ01001423">
    <property type="protein sequence ID" value="KAB2497156.1"/>
    <property type="molecule type" value="Genomic_DNA"/>
</dbReference>
<evidence type="ECO:0000313" key="3">
    <source>
        <dbReference type="Proteomes" id="UP000476281"/>
    </source>
</evidence>
<proteinExistence type="predicted"/>
<evidence type="ECO:0000313" key="2">
    <source>
        <dbReference type="EMBL" id="KAB2497156.1"/>
    </source>
</evidence>
<protein>
    <submittedName>
        <fullName evidence="2">Competence protein ComA</fullName>
    </submittedName>
</protein>
<gene>
    <name evidence="2" type="ORF">F9C29_26265</name>
</gene>
<feature type="domain" description="CinA C-terminal" evidence="1">
    <location>
        <begin position="14"/>
        <end position="79"/>
    </location>
</feature>
<dbReference type="InterPro" id="IPR036653">
    <property type="entry name" value="CinA-like_C"/>
</dbReference>
<reference evidence="2 3" key="1">
    <citation type="submission" date="2019-09" db="EMBL/GenBank/DDBJ databases">
        <title>Reversal of blaTEM antimicrobial resistance by CRISPR-Cas9 in clinical E. coli and other Enterobacteriaceae strains.</title>
        <authorList>
            <person name="Tagliaferri T."/>
            <person name="Guimaraes N."/>
            <person name="Pereira M."/>
            <person name="Felicori L."/>
            <person name="Horz H.-P."/>
            <person name="Santos S."/>
            <person name="Mendes T."/>
        </authorList>
    </citation>
    <scope>NUCLEOTIDE SEQUENCE [LARGE SCALE GENOMIC DNA]</scope>
    <source>
        <strain evidence="2 3">E2_blaTEM_MG</strain>
    </source>
</reference>
<comment type="caution">
    <text evidence="2">The sequence shown here is derived from an EMBL/GenBank/DDBJ whole genome shotgun (WGS) entry which is preliminary data.</text>
</comment>
<dbReference type="Pfam" id="PF02464">
    <property type="entry name" value="CinA"/>
    <property type="match status" value="1"/>
</dbReference>
<feature type="non-terminal residue" evidence="2">
    <location>
        <position position="80"/>
    </location>
</feature>
<accession>A0A6L3XJ86</accession>
<dbReference type="AlphaFoldDB" id="A0A6L3XJ86"/>
<dbReference type="SUPFAM" id="SSF142433">
    <property type="entry name" value="CinA-like"/>
    <property type="match status" value="1"/>
</dbReference>
<sequence length="80" mass="8646">MSNLIHDSNSTISELTKKLATQLTDRGLRLTTAESCTGGNLAVALCAEENTAEFYDVGMVVFSDAAKERSLGVRHETLEL</sequence>
<name>A0A6L3XJ86_9ENTR</name>
<dbReference type="InterPro" id="IPR008136">
    <property type="entry name" value="CinA_C"/>
</dbReference>
<organism evidence="2 3">
    <name type="scientific">Enterobacter hormaechei</name>
    <dbReference type="NCBI Taxonomy" id="158836"/>
    <lineage>
        <taxon>Bacteria</taxon>
        <taxon>Pseudomonadati</taxon>
        <taxon>Pseudomonadota</taxon>
        <taxon>Gammaproteobacteria</taxon>
        <taxon>Enterobacterales</taxon>
        <taxon>Enterobacteriaceae</taxon>
        <taxon>Enterobacter</taxon>
        <taxon>Enterobacter cloacae complex</taxon>
    </lineage>
</organism>
<evidence type="ECO:0000259" key="1">
    <source>
        <dbReference type="Pfam" id="PF02464"/>
    </source>
</evidence>